<keyword evidence="3 8" id="KW-0813">Transport</keyword>
<keyword evidence="8" id="KW-0769">Symport</keyword>
<dbReference type="Proteomes" id="UP001652397">
    <property type="component" value="Unassembled WGS sequence"/>
</dbReference>
<evidence type="ECO:0000256" key="4">
    <source>
        <dbReference type="ARBA" id="ARBA00022475"/>
    </source>
</evidence>
<evidence type="ECO:0000256" key="1">
    <source>
        <dbReference type="ARBA" id="ARBA00004651"/>
    </source>
</evidence>
<feature type="transmembrane region" description="Helical" evidence="8">
    <location>
        <begin position="12"/>
        <end position="35"/>
    </location>
</feature>
<evidence type="ECO:0000256" key="6">
    <source>
        <dbReference type="ARBA" id="ARBA00022989"/>
    </source>
</evidence>
<comment type="caution">
    <text evidence="9">The sequence shown here is derived from an EMBL/GenBank/DDBJ whole genome shotgun (WGS) entry which is preliminary data.</text>
</comment>
<proteinExistence type="inferred from homology"/>
<keyword evidence="10" id="KW-1185">Reference proteome</keyword>
<sequence>MMLDKIALMNEMVRAFVWGVPMLVLLTGTGIYFTVRTGLFQVRYTGLWLRKTLLSCFSGAARRTSSKNAVSPFATMCTALAATVGTGNIAGVATALTIGGPGAVFWMWVSAFFGMMTAFAENTLGMLYRERGPDGAWRGGPMLYLKNGLHSPFLAAAFALFCVLASFGIGNMSQCNSIASGLSNVFRVPPPATGLATAVLLGAVMLGGLKRISRVTEALVPFMALFYMAGALAVLWHGRAALPQACGQIVACAFDWQAGAGGVLGYGMAQAIRIGVSRGVFSNEAGLGSSVMVHAAADAKEPCEQGMWAVFEVFFDTIVMCTVTALVILTSGVYDAAQYGLAAGTPLLAQLQTGAALTAAAFSTVFGPLGGGFVAVSLVLFAFSTLLGWSYYGQRAAEYLFGSRSAPLYKALFIAAAALGCTMRLDLAWALSDTFNGLMALPNLVGVFALRREALAEWRRYRRAKDI</sequence>
<feature type="transmembrane region" description="Helical" evidence="8">
    <location>
        <begin position="308"/>
        <end position="329"/>
    </location>
</feature>
<organism evidence="9 10">
    <name type="scientific">Agathobaculum ammoniilyticum</name>
    <dbReference type="NCBI Taxonomy" id="2981778"/>
    <lineage>
        <taxon>Bacteria</taxon>
        <taxon>Bacillati</taxon>
        <taxon>Bacillota</taxon>
        <taxon>Clostridia</taxon>
        <taxon>Eubacteriales</taxon>
        <taxon>Butyricicoccaceae</taxon>
        <taxon>Agathobaculum</taxon>
    </lineage>
</organism>
<feature type="transmembrane region" description="Helical" evidence="8">
    <location>
        <begin position="437"/>
        <end position="455"/>
    </location>
</feature>
<comment type="similarity">
    <text evidence="2 8">Belongs to the alanine or glycine:cation symporter (AGCS) (TC 2.A.25) family.</text>
</comment>
<feature type="transmembrane region" description="Helical" evidence="8">
    <location>
        <begin position="73"/>
        <end position="99"/>
    </location>
</feature>
<dbReference type="PRINTS" id="PR00175">
    <property type="entry name" value="NAALASMPORT"/>
</dbReference>
<name>A0ABT2U0E8_9FIRM</name>
<reference evidence="9 10" key="1">
    <citation type="journal article" date="2021" name="ISME Commun">
        <title>Automated analysis of genomic sequences facilitates high-throughput and comprehensive description of bacteria.</title>
        <authorList>
            <person name="Hitch T.C.A."/>
        </authorList>
    </citation>
    <scope>NUCLEOTIDE SEQUENCE [LARGE SCALE GENOMIC DNA]</scope>
    <source>
        <strain evidence="9 10">Sanger_34</strain>
    </source>
</reference>
<gene>
    <name evidence="9" type="ORF">OCV66_03225</name>
</gene>
<evidence type="ECO:0000256" key="7">
    <source>
        <dbReference type="ARBA" id="ARBA00023136"/>
    </source>
</evidence>
<feature type="transmembrane region" description="Helical" evidence="8">
    <location>
        <begin position="149"/>
        <end position="170"/>
    </location>
</feature>
<keyword evidence="7 8" id="KW-0472">Membrane</keyword>
<dbReference type="PANTHER" id="PTHR30330:SF3">
    <property type="entry name" value="TRANSCRIPTIONAL REGULATOR, LRP FAMILY"/>
    <property type="match status" value="1"/>
</dbReference>
<dbReference type="InterPro" id="IPR001463">
    <property type="entry name" value="Na/Ala_symport"/>
</dbReference>
<evidence type="ECO:0000256" key="8">
    <source>
        <dbReference type="RuleBase" id="RU363064"/>
    </source>
</evidence>
<comment type="subcellular location">
    <subcellularLocation>
        <location evidence="1 8">Cell membrane</location>
        <topology evidence="1 8">Multi-pass membrane protein</topology>
    </subcellularLocation>
</comment>
<dbReference type="PANTHER" id="PTHR30330">
    <property type="entry name" value="AGSS FAMILY TRANSPORTER, SODIUM-ALANINE"/>
    <property type="match status" value="1"/>
</dbReference>
<keyword evidence="6 8" id="KW-1133">Transmembrane helix</keyword>
<accession>A0ABT2U0E8</accession>
<dbReference type="Pfam" id="PF01235">
    <property type="entry name" value="Na_Ala_symp"/>
    <property type="match status" value="1"/>
</dbReference>
<protein>
    <submittedName>
        <fullName evidence="9">Sodium:alanine symporter family protein</fullName>
    </submittedName>
</protein>
<feature type="transmembrane region" description="Helical" evidence="8">
    <location>
        <begin position="218"/>
        <end position="236"/>
    </location>
</feature>
<feature type="transmembrane region" description="Helical" evidence="8">
    <location>
        <begin position="372"/>
        <end position="392"/>
    </location>
</feature>
<evidence type="ECO:0000256" key="2">
    <source>
        <dbReference type="ARBA" id="ARBA00009261"/>
    </source>
</evidence>
<dbReference type="RefSeq" id="WP_243182357.1">
    <property type="nucleotide sequence ID" value="NZ_JAOQJE010000002.1"/>
</dbReference>
<keyword evidence="4 8" id="KW-1003">Cell membrane</keyword>
<evidence type="ECO:0000256" key="3">
    <source>
        <dbReference type="ARBA" id="ARBA00022448"/>
    </source>
</evidence>
<feature type="transmembrane region" description="Helical" evidence="8">
    <location>
        <begin position="190"/>
        <end position="209"/>
    </location>
</feature>
<dbReference type="NCBIfam" id="TIGR00835">
    <property type="entry name" value="agcS"/>
    <property type="match status" value="1"/>
</dbReference>
<evidence type="ECO:0000313" key="9">
    <source>
        <dbReference type="EMBL" id="MCU6788103.1"/>
    </source>
</evidence>
<dbReference type="PROSITE" id="PS00873">
    <property type="entry name" value="NA_ALANINE_SYMP"/>
    <property type="match status" value="1"/>
</dbReference>
<dbReference type="EMBL" id="JAOQJE010000002">
    <property type="protein sequence ID" value="MCU6788103.1"/>
    <property type="molecule type" value="Genomic_DNA"/>
</dbReference>
<keyword evidence="5 8" id="KW-0812">Transmembrane</keyword>
<feature type="transmembrane region" description="Helical" evidence="8">
    <location>
        <begin position="105"/>
        <end position="128"/>
    </location>
</feature>
<evidence type="ECO:0000313" key="10">
    <source>
        <dbReference type="Proteomes" id="UP001652397"/>
    </source>
</evidence>
<dbReference type="Gene3D" id="1.20.1740.10">
    <property type="entry name" value="Amino acid/polyamine transporter I"/>
    <property type="match status" value="1"/>
</dbReference>
<evidence type="ECO:0000256" key="5">
    <source>
        <dbReference type="ARBA" id="ARBA00022692"/>
    </source>
</evidence>